<protein>
    <submittedName>
        <fullName evidence="2">Uncharacterized protein</fullName>
    </submittedName>
</protein>
<evidence type="ECO:0000313" key="3">
    <source>
        <dbReference type="Proteomes" id="UP000276133"/>
    </source>
</evidence>
<feature type="region of interest" description="Disordered" evidence="1">
    <location>
        <begin position="8"/>
        <end position="37"/>
    </location>
</feature>
<dbReference type="Proteomes" id="UP000276133">
    <property type="component" value="Unassembled WGS sequence"/>
</dbReference>
<evidence type="ECO:0000256" key="1">
    <source>
        <dbReference type="SAM" id="MobiDB-lite"/>
    </source>
</evidence>
<dbReference type="AlphaFoldDB" id="A0A3M7Q3N9"/>
<feature type="region of interest" description="Disordered" evidence="1">
    <location>
        <begin position="53"/>
        <end position="90"/>
    </location>
</feature>
<organism evidence="2 3">
    <name type="scientific">Brachionus plicatilis</name>
    <name type="common">Marine rotifer</name>
    <name type="synonym">Brachionus muelleri</name>
    <dbReference type="NCBI Taxonomy" id="10195"/>
    <lineage>
        <taxon>Eukaryota</taxon>
        <taxon>Metazoa</taxon>
        <taxon>Spiralia</taxon>
        <taxon>Gnathifera</taxon>
        <taxon>Rotifera</taxon>
        <taxon>Eurotatoria</taxon>
        <taxon>Monogononta</taxon>
        <taxon>Pseudotrocha</taxon>
        <taxon>Ploima</taxon>
        <taxon>Brachionidae</taxon>
        <taxon>Brachionus</taxon>
    </lineage>
</organism>
<evidence type="ECO:0000313" key="2">
    <source>
        <dbReference type="EMBL" id="RNA06017.1"/>
    </source>
</evidence>
<comment type="caution">
    <text evidence="2">The sequence shown here is derived from an EMBL/GenBank/DDBJ whole genome shotgun (WGS) entry which is preliminary data.</text>
</comment>
<gene>
    <name evidence="2" type="ORF">BpHYR1_027402</name>
</gene>
<proteinExistence type="predicted"/>
<name>A0A3M7Q3N9_BRAPC</name>
<feature type="compositionally biased region" description="Basic residues" evidence="1">
    <location>
        <begin position="8"/>
        <end position="18"/>
    </location>
</feature>
<keyword evidence="3" id="KW-1185">Reference proteome</keyword>
<sequence length="232" mass="27455">MILYLKKKPRMRKKRQFKDRRTITNPVDKQDKSLNENYHNLHGNQDNVEFNCPVPDVQPTKNKSFLDSRSDTETESESSGDQTFIPNKYLPNQVVNREGNTRKSSRVKKPSSIKIQETSTMVQHIEHQLDDTVEVEWLNEHRSPSSVTTTFAFLRLRDPREHQKIVEFLDGRDHRNRQLWIDNWRQLSWTTNNYEQESINLRKRMPSCVVKQRRKNHKSVESALRSIQVSAG</sequence>
<reference evidence="2 3" key="1">
    <citation type="journal article" date="2018" name="Sci. Rep.">
        <title>Genomic signatures of local adaptation to the degree of environmental predictability in rotifers.</title>
        <authorList>
            <person name="Franch-Gras L."/>
            <person name="Hahn C."/>
            <person name="Garcia-Roger E.M."/>
            <person name="Carmona M.J."/>
            <person name="Serra M."/>
            <person name="Gomez A."/>
        </authorList>
    </citation>
    <scope>NUCLEOTIDE SEQUENCE [LARGE SCALE GENOMIC DNA]</scope>
    <source>
        <strain evidence="2">HYR1</strain>
    </source>
</reference>
<feature type="region of interest" description="Disordered" evidence="1">
    <location>
        <begin position="95"/>
        <end position="114"/>
    </location>
</feature>
<accession>A0A3M7Q3N9</accession>
<dbReference type="EMBL" id="REGN01007522">
    <property type="protein sequence ID" value="RNA06017.1"/>
    <property type="molecule type" value="Genomic_DNA"/>
</dbReference>